<sequence>MQPLNIVFTCLVGLSIGDSSFRDSIRQFMGLPTGDAIEFPINFKETSGGKKYHLLKRSVWTGQGSFDASHAYDEPMKQKKHCVTEGRFKHCFEYVDRYFLIKYQGNYFPSPCKWTTCDYNATTLPREGKMISLAEFADLSMEDFYNQYFRPQGDCNGTALTLNTAGSIWITMEQVDVLFVVKVKESLEVESKLDFDRDLDLKFYVALPNGACDSFLAPSYEENF</sequence>
<protein>
    <submittedName>
        <fullName evidence="1">Uncharacterized protein</fullName>
    </submittedName>
</protein>
<dbReference type="EMBL" id="QTSX02000040">
    <property type="protein sequence ID" value="KAJ9089564.1"/>
    <property type="molecule type" value="Genomic_DNA"/>
</dbReference>
<dbReference type="Proteomes" id="UP001165960">
    <property type="component" value="Unassembled WGS sequence"/>
</dbReference>
<reference evidence="1" key="1">
    <citation type="submission" date="2022-04" db="EMBL/GenBank/DDBJ databases">
        <title>Genome of the entomopathogenic fungus Entomophthora muscae.</title>
        <authorList>
            <person name="Elya C."/>
            <person name="Lovett B.R."/>
            <person name="Lee E."/>
            <person name="Macias A.M."/>
            <person name="Hajek A.E."/>
            <person name="De Bivort B.L."/>
            <person name="Kasson M.T."/>
            <person name="De Fine Licht H.H."/>
            <person name="Stajich J.E."/>
        </authorList>
    </citation>
    <scope>NUCLEOTIDE SEQUENCE</scope>
    <source>
        <strain evidence="1">Berkeley</strain>
    </source>
</reference>
<accession>A0ACC2US11</accession>
<evidence type="ECO:0000313" key="2">
    <source>
        <dbReference type="Proteomes" id="UP001165960"/>
    </source>
</evidence>
<gene>
    <name evidence="1" type="ORF">DSO57_1011619</name>
</gene>
<keyword evidence="2" id="KW-1185">Reference proteome</keyword>
<evidence type="ECO:0000313" key="1">
    <source>
        <dbReference type="EMBL" id="KAJ9089564.1"/>
    </source>
</evidence>
<organism evidence="1 2">
    <name type="scientific">Entomophthora muscae</name>
    <dbReference type="NCBI Taxonomy" id="34485"/>
    <lineage>
        <taxon>Eukaryota</taxon>
        <taxon>Fungi</taxon>
        <taxon>Fungi incertae sedis</taxon>
        <taxon>Zoopagomycota</taxon>
        <taxon>Entomophthoromycotina</taxon>
        <taxon>Entomophthoromycetes</taxon>
        <taxon>Entomophthorales</taxon>
        <taxon>Entomophthoraceae</taxon>
        <taxon>Entomophthora</taxon>
    </lineage>
</organism>
<name>A0ACC2US11_9FUNG</name>
<proteinExistence type="predicted"/>
<comment type="caution">
    <text evidence="1">The sequence shown here is derived from an EMBL/GenBank/DDBJ whole genome shotgun (WGS) entry which is preliminary data.</text>
</comment>